<sequence>MAIEEPDYEVVERYPDFELRRYQPYLVAETVVEGDFEQVGNRAFKILAGYIFGDNKPKQKIEMTAPVTQRPAASSDGTDPEPRSGAGKGERIEMTAPVTQRPATTSDDRVTSATQGSRHLLRFVMPKRFTLETLPEPTNPAVELRKVPSRLMAARRYSGRWTEANYQRHEKTLLSALRDAGIEPVGTPIYARYNSPFSLWPLRRNEVLVEVERSE</sequence>
<protein>
    <submittedName>
        <fullName evidence="2">Heme-binding protein</fullName>
    </submittedName>
</protein>
<name>A0AAJ0U706_9GAMM</name>
<evidence type="ECO:0000313" key="2">
    <source>
        <dbReference type="EMBL" id="MBK1706436.1"/>
    </source>
</evidence>
<dbReference type="EMBL" id="NRSJ01000041">
    <property type="protein sequence ID" value="MBK1706436.1"/>
    <property type="molecule type" value="Genomic_DNA"/>
</dbReference>
<reference evidence="2" key="1">
    <citation type="submission" date="2017-08" db="EMBL/GenBank/DDBJ databases">
        <authorList>
            <person name="Imhoff J.F."/>
            <person name="Rahn T."/>
            <person name="Kuenzel S."/>
            <person name="Neulinger S.C."/>
        </authorList>
    </citation>
    <scope>NUCLEOTIDE SEQUENCE</scope>
    <source>
        <strain evidence="2">DSM 11080</strain>
    </source>
</reference>
<accession>A0AAJ0U706</accession>
<feature type="region of interest" description="Disordered" evidence="1">
    <location>
        <begin position="66"/>
        <end position="115"/>
    </location>
</feature>
<feature type="compositionally biased region" description="Polar residues" evidence="1">
    <location>
        <begin position="97"/>
        <end position="115"/>
    </location>
</feature>
<dbReference type="InterPro" id="IPR011256">
    <property type="entry name" value="Reg_factor_effector_dom_sf"/>
</dbReference>
<gene>
    <name evidence="2" type="ORF">CKO40_18235</name>
</gene>
<dbReference type="Pfam" id="PF04832">
    <property type="entry name" value="SOUL"/>
    <property type="match status" value="2"/>
</dbReference>
<proteinExistence type="predicted"/>
<dbReference type="InterPro" id="IPR006917">
    <property type="entry name" value="SOUL_heme-bd"/>
</dbReference>
<dbReference type="PANTHER" id="PTHR11220:SF58">
    <property type="entry name" value="SOUL HEME-BINDING FAMILY PROTEIN"/>
    <property type="match status" value="1"/>
</dbReference>
<evidence type="ECO:0000256" key="1">
    <source>
        <dbReference type="SAM" id="MobiDB-lite"/>
    </source>
</evidence>
<dbReference type="Proteomes" id="UP001296776">
    <property type="component" value="Unassembled WGS sequence"/>
</dbReference>
<comment type="caution">
    <text evidence="2">The sequence shown here is derived from an EMBL/GenBank/DDBJ whole genome shotgun (WGS) entry which is preliminary data.</text>
</comment>
<organism evidence="2 3">
    <name type="scientific">Halochromatium glycolicum</name>
    <dbReference type="NCBI Taxonomy" id="85075"/>
    <lineage>
        <taxon>Bacteria</taxon>
        <taxon>Pseudomonadati</taxon>
        <taxon>Pseudomonadota</taxon>
        <taxon>Gammaproteobacteria</taxon>
        <taxon>Chromatiales</taxon>
        <taxon>Chromatiaceae</taxon>
        <taxon>Halochromatium</taxon>
    </lineage>
</organism>
<reference evidence="2" key="2">
    <citation type="journal article" date="2020" name="Microorganisms">
        <title>Osmotic Adaptation and Compatible Solute Biosynthesis of Phototrophic Bacteria as Revealed from Genome Analyses.</title>
        <authorList>
            <person name="Imhoff J.F."/>
            <person name="Rahn T."/>
            <person name="Kunzel S."/>
            <person name="Keller A."/>
            <person name="Neulinger S.C."/>
        </authorList>
    </citation>
    <scope>NUCLEOTIDE SEQUENCE</scope>
    <source>
        <strain evidence="2">DSM 11080</strain>
    </source>
</reference>
<dbReference type="PANTHER" id="PTHR11220">
    <property type="entry name" value="HEME-BINDING PROTEIN-RELATED"/>
    <property type="match status" value="1"/>
</dbReference>
<dbReference type="SUPFAM" id="SSF55136">
    <property type="entry name" value="Probable bacterial effector-binding domain"/>
    <property type="match status" value="2"/>
</dbReference>
<dbReference type="RefSeq" id="WP_200347884.1">
    <property type="nucleotide sequence ID" value="NZ_NRSJ01000041.1"/>
</dbReference>
<dbReference type="Gene3D" id="3.20.80.10">
    <property type="entry name" value="Regulatory factor, effector binding domain"/>
    <property type="match status" value="2"/>
</dbReference>
<dbReference type="AlphaFoldDB" id="A0AAJ0U706"/>
<keyword evidence="3" id="KW-1185">Reference proteome</keyword>
<evidence type="ECO:0000313" key="3">
    <source>
        <dbReference type="Proteomes" id="UP001296776"/>
    </source>
</evidence>